<dbReference type="GO" id="GO:1990904">
    <property type="term" value="C:ribonucleoprotein complex"/>
    <property type="evidence" value="ECO:0007669"/>
    <property type="project" value="UniProtKB-KW"/>
</dbReference>
<name>A0A1X0P880_9TRYP</name>
<evidence type="ECO:0000313" key="2">
    <source>
        <dbReference type="EMBL" id="ORC93157.1"/>
    </source>
</evidence>
<dbReference type="VEuPathDB" id="TriTrypDB:TM35_000024830"/>
<organism evidence="2 3">
    <name type="scientific">Trypanosoma theileri</name>
    <dbReference type="NCBI Taxonomy" id="67003"/>
    <lineage>
        <taxon>Eukaryota</taxon>
        <taxon>Discoba</taxon>
        <taxon>Euglenozoa</taxon>
        <taxon>Kinetoplastea</taxon>
        <taxon>Metakinetoplastina</taxon>
        <taxon>Trypanosomatida</taxon>
        <taxon>Trypanosomatidae</taxon>
        <taxon>Trypanosoma</taxon>
    </lineage>
</organism>
<dbReference type="RefSeq" id="XP_028887223.1">
    <property type="nucleotide sequence ID" value="XM_029021801.1"/>
</dbReference>
<dbReference type="EMBL" id="NBCO01000002">
    <property type="protein sequence ID" value="ORC93157.1"/>
    <property type="molecule type" value="Genomic_DNA"/>
</dbReference>
<dbReference type="STRING" id="67003.A0A1X0P880"/>
<evidence type="ECO:0000313" key="3">
    <source>
        <dbReference type="Proteomes" id="UP000192257"/>
    </source>
</evidence>
<accession>A0A1X0P880</accession>
<dbReference type="OrthoDB" id="6425924at2759"/>
<sequence>MTEGRDTPSFAVLDATGLFVKVETVEGSMYMGKLSRFDMDNGDVELSDVRCQHRDSSLSVECRVFIKGSSVRLMHLPSHMRKASFLDWANPSVQKELKESLKVRHSKRREAQKSTAVNTKKAKQRKLKKLL</sequence>
<keyword evidence="2" id="KW-0687">Ribonucleoprotein</keyword>
<comment type="caution">
    <text evidence="2">The sequence shown here is derived from an EMBL/GenBank/DDBJ whole genome shotgun (WGS) entry which is preliminary data.</text>
</comment>
<dbReference type="Proteomes" id="UP000192257">
    <property type="component" value="Unassembled WGS sequence"/>
</dbReference>
<keyword evidence="3" id="KW-1185">Reference proteome</keyword>
<dbReference type="Gene3D" id="2.30.30.100">
    <property type="match status" value="1"/>
</dbReference>
<dbReference type="AlphaFoldDB" id="A0A1X0P880"/>
<protein>
    <submittedName>
        <fullName evidence="2">Putative small nuclear ribonucleoprotein</fullName>
    </submittedName>
</protein>
<reference evidence="2 3" key="1">
    <citation type="submission" date="2017-03" db="EMBL/GenBank/DDBJ databases">
        <title>An alternative strategy for trypanosome survival in the mammalian bloodstream revealed through genome and transcriptome analysis of the ubiquitous bovine parasite Trypanosoma (Megatrypanum) theileri.</title>
        <authorList>
            <person name="Kelly S."/>
            <person name="Ivens A."/>
            <person name="Mott A."/>
            <person name="O'Neill E."/>
            <person name="Emms D."/>
            <person name="Macleod O."/>
            <person name="Voorheis P."/>
            <person name="Matthews J."/>
            <person name="Matthews K."/>
            <person name="Carrington M."/>
        </authorList>
    </citation>
    <scope>NUCLEOTIDE SEQUENCE [LARGE SCALE GENOMIC DNA]</scope>
    <source>
        <strain evidence="2">Edinburgh</strain>
    </source>
</reference>
<evidence type="ECO:0000256" key="1">
    <source>
        <dbReference type="SAM" id="MobiDB-lite"/>
    </source>
</evidence>
<gene>
    <name evidence="2" type="ORF">TM35_000024830</name>
</gene>
<dbReference type="InterPro" id="IPR010920">
    <property type="entry name" value="LSM_dom_sf"/>
</dbReference>
<proteinExistence type="predicted"/>
<dbReference type="GeneID" id="39981581"/>
<feature type="region of interest" description="Disordered" evidence="1">
    <location>
        <begin position="99"/>
        <end position="131"/>
    </location>
</feature>
<feature type="compositionally biased region" description="Basic residues" evidence="1">
    <location>
        <begin position="120"/>
        <end position="131"/>
    </location>
</feature>
<dbReference type="SUPFAM" id="SSF50182">
    <property type="entry name" value="Sm-like ribonucleoproteins"/>
    <property type="match status" value="1"/>
</dbReference>